<keyword evidence="4" id="KW-1185">Reference proteome</keyword>
<protein>
    <recommendedName>
        <fullName evidence="2">Reverse transcriptase domain-containing protein</fullName>
    </recommendedName>
</protein>
<sequence>MERMFEKYADKISNNVKQELSLQLSGLETRISSMESRFSAVESALGELDRLEGDLREIKNDVQELKNENLSHRLHKVESSSGASFQELVSEMRDRQERSANVIFYDVEEGAASTPFQASSSDAAFLEKVFADLNLSMNESVRDFQRIGKFRSSGAPRPVLVRLSSSETATQILARNRLMNPKKYAISADRTIREREHLQELRNELKSRTDNGEIDLTIRYVRGVPRIIRLPPAQLAGPPLSKAPKNGEGSQQCDPIVRLDAPHPTFECFLDIELPTDSLYCSSTFEFNFKKGDYVAMSAYLATVDFEPCLSLPLEQAVDEFYRLLKLVIAEFVPRNVQRKFLYPKWFDAALIGLVKAKKQAHARFRETRSRGDHRIFSDLRRRCKASSRSCYSNYINEIQSSARTDMKKFWNHVNYRYGDSRMPDVVRLDERSATDPASSAGLFAEYFASVYEHPASGSGDPGIGSSSFSMSGFSVDPESVRTELAALDAGGGVGPDGVPPILLRDCADSLCGVLSSLFNMSFASGVMPAVWKHSFLTPILKAGDRSDVKNYRPICSISTIPKVMEKLLVGALRPAMRQFIVPEQHGFIGGRSTTTSLLTFQEVVLRAFEEGCQVDCVYTDFAKAFDKVPHQRLLLKLEAFGIFGRLLAWLASYLADRRLTVRLKSACSHSFMALSGVPQGSHLGPLLFLIFINDVGSVLPSDVGFLVYADDIKLFRRVAGVEDGRALQAGLDRLDRWCVVNGLLLSTPKCCVVSFSRSPSPILFEYSSSGSALSRKNVVRDLGVLLDSQLSFVDHIELIVGRAMRALGFLRRTARDFTDPTALVSLFNALVRPVLEYASPVWSPFYAVHSLALERVQNHFLRFVGSRTGTRWWDVDAGAVRREHG</sequence>
<dbReference type="Proteomes" id="UP000479000">
    <property type="component" value="Unassembled WGS sequence"/>
</dbReference>
<reference evidence="3 4" key="1">
    <citation type="submission" date="2020-02" db="EMBL/GenBank/DDBJ databases">
        <authorList>
            <person name="Ferguson B K."/>
        </authorList>
    </citation>
    <scope>NUCLEOTIDE SEQUENCE [LARGE SCALE GENOMIC DNA]</scope>
</reference>
<name>A0A6H5H5Q8_9HEMI</name>
<proteinExistence type="predicted"/>
<feature type="non-terminal residue" evidence="3">
    <location>
        <position position="886"/>
    </location>
</feature>
<evidence type="ECO:0000313" key="3">
    <source>
        <dbReference type="EMBL" id="CAB0012100.1"/>
    </source>
</evidence>
<dbReference type="Pfam" id="PF00078">
    <property type="entry name" value="RVT_1"/>
    <property type="match status" value="1"/>
</dbReference>
<accession>A0A6H5H5Q8</accession>
<dbReference type="EMBL" id="CADCXU010024956">
    <property type="protein sequence ID" value="CAB0012100.1"/>
    <property type="molecule type" value="Genomic_DNA"/>
</dbReference>
<dbReference type="PROSITE" id="PS50878">
    <property type="entry name" value="RT_POL"/>
    <property type="match status" value="1"/>
</dbReference>
<evidence type="ECO:0000256" key="1">
    <source>
        <dbReference type="SAM" id="Coils"/>
    </source>
</evidence>
<keyword evidence="1" id="KW-0175">Coiled coil</keyword>
<dbReference type="InterPro" id="IPR000477">
    <property type="entry name" value="RT_dom"/>
</dbReference>
<feature type="domain" description="Reverse transcriptase" evidence="2">
    <location>
        <begin position="521"/>
        <end position="787"/>
    </location>
</feature>
<dbReference type="OrthoDB" id="6629632at2759"/>
<organism evidence="3 4">
    <name type="scientific">Nesidiocoris tenuis</name>
    <dbReference type="NCBI Taxonomy" id="355587"/>
    <lineage>
        <taxon>Eukaryota</taxon>
        <taxon>Metazoa</taxon>
        <taxon>Ecdysozoa</taxon>
        <taxon>Arthropoda</taxon>
        <taxon>Hexapoda</taxon>
        <taxon>Insecta</taxon>
        <taxon>Pterygota</taxon>
        <taxon>Neoptera</taxon>
        <taxon>Paraneoptera</taxon>
        <taxon>Hemiptera</taxon>
        <taxon>Heteroptera</taxon>
        <taxon>Panheteroptera</taxon>
        <taxon>Cimicomorpha</taxon>
        <taxon>Miridae</taxon>
        <taxon>Dicyphina</taxon>
        <taxon>Nesidiocoris</taxon>
    </lineage>
</organism>
<evidence type="ECO:0000259" key="2">
    <source>
        <dbReference type="PROSITE" id="PS50878"/>
    </source>
</evidence>
<evidence type="ECO:0000313" key="4">
    <source>
        <dbReference type="Proteomes" id="UP000479000"/>
    </source>
</evidence>
<gene>
    <name evidence="3" type="ORF">NTEN_LOCUS16893</name>
</gene>
<dbReference type="CDD" id="cd01650">
    <property type="entry name" value="RT_nLTR_like"/>
    <property type="match status" value="1"/>
</dbReference>
<dbReference type="AlphaFoldDB" id="A0A6H5H5Q8"/>
<dbReference type="PANTHER" id="PTHR33332">
    <property type="entry name" value="REVERSE TRANSCRIPTASE DOMAIN-CONTAINING PROTEIN"/>
    <property type="match status" value="1"/>
</dbReference>
<feature type="coiled-coil region" evidence="1">
    <location>
        <begin position="17"/>
        <end position="75"/>
    </location>
</feature>